<name>A0A6A6EIP9_9PEZI</name>
<keyword evidence="2" id="KW-0378">Hydrolase</keyword>
<feature type="domain" description="Dienelactone hydrolase" evidence="1">
    <location>
        <begin position="27"/>
        <end position="288"/>
    </location>
</feature>
<sequence length="290" mass="31056">MSCPDCFKGGRATGDPKGKITTIHGVRTYIAGPPSMSASISTIIFYTDAFGLSLANNKLVADAYASATGFRVLVPDIIPGGPMSPNAMPIMDIVLGPVLWWNIWGHLVRAWSFVKALSYVVPFFIRAFPSKCLGVCLDYARKVKADLPAGAKLGVAGFCWGGYQSINLSAQSAIEGGSERLVDAQFCAHPSALNVPSDILDAVTKFKTPVAIAHAENDYVLSTRKVEEAEAILRQTAGGGEGQGGFNYHIKIYKDVGHGFAVRAKPGSEAEARGADEAKEQAVEWFKKWL</sequence>
<dbReference type="EMBL" id="ML994618">
    <property type="protein sequence ID" value="KAF2190772.1"/>
    <property type="molecule type" value="Genomic_DNA"/>
</dbReference>
<dbReference type="InterPro" id="IPR002925">
    <property type="entry name" value="Dienelactn_hydro"/>
</dbReference>
<dbReference type="SUPFAM" id="SSF53474">
    <property type="entry name" value="alpha/beta-Hydrolases"/>
    <property type="match status" value="1"/>
</dbReference>
<evidence type="ECO:0000313" key="3">
    <source>
        <dbReference type="Proteomes" id="UP000800200"/>
    </source>
</evidence>
<dbReference type="Pfam" id="PF01738">
    <property type="entry name" value="DLH"/>
    <property type="match status" value="1"/>
</dbReference>
<dbReference type="GO" id="GO:0016787">
    <property type="term" value="F:hydrolase activity"/>
    <property type="evidence" value="ECO:0007669"/>
    <property type="project" value="UniProtKB-KW"/>
</dbReference>
<gene>
    <name evidence="2" type="ORF">K469DRAFT_721676</name>
</gene>
<evidence type="ECO:0000259" key="1">
    <source>
        <dbReference type="Pfam" id="PF01738"/>
    </source>
</evidence>
<dbReference type="InterPro" id="IPR029058">
    <property type="entry name" value="AB_hydrolase_fold"/>
</dbReference>
<protein>
    <submittedName>
        <fullName evidence="2">Alpha/beta-hydrolase</fullName>
    </submittedName>
</protein>
<dbReference type="PANTHER" id="PTHR17630:SF105">
    <property type="entry name" value="DIENELACTONE HYDROLASE FAMILY PROTEIN (AFU_ORTHOLOGUE AFUA_4G08790)"/>
    <property type="match status" value="1"/>
</dbReference>
<keyword evidence="3" id="KW-1185">Reference proteome</keyword>
<proteinExistence type="predicted"/>
<evidence type="ECO:0000313" key="2">
    <source>
        <dbReference type="EMBL" id="KAF2190772.1"/>
    </source>
</evidence>
<reference evidence="2" key="1">
    <citation type="journal article" date="2020" name="Stud. Mycol.">
        <title>101 Dothideomycetes genomes: a test case for predicting lifestyles and emergence of pathogens.</title>
        <authorList>
            <person name="Haridas S."/>
            <person name="Albert R."/>
            <person name="Binder M."/>
            <person name="Bloem J."/>
            <person name="Labutti K."/>
            <person name="Salamov A."/>
            <person name="Andreopoulos B."/>
            <person name="Baker S."/>
            <person name="Barry K."/>
            <person name="Bills G."/>
            <person name="Bluhm B."/>
            <person name="Cannon C."/>
            <person name="Castanera R."/>
            <person name="Culley D."/>
            <person name="Daum C."/>
            <person name="Ezra D."/>
            <person name="Gonzalez J."/>
            <person name="Henrissat B."/>
            <person name="Kuo A."/>
            <person name="Liang C."/>
            <person name="Lipzen A."/>
            <person name="Lutzoni F."/>
            <person name="Magnuson J."/>
            <person name="Mondo S."/>
            <person name="Nolan M."/>
            <person name="Ohm R."/>
            <person name="Pangilinan J."/>
            <person name="Park H.-J."/>
            <person name="Ramirez L."/>
            <person name="Alfaro M."/>
            <person name="Sun H."/>
            <person name="Tritt A."/>
            <person name="Yoshinaga Y."/>
            <person name="Zwiers L.-H."/>
            <person name="Turgeon B."/>
            <person name="Goodwin S."/>
            <person name="Spatafora J."/>
            <person name="Crous P."/>
            <person name="Grigoriev I."/>
        </authorList>
    </citation>
    <scope>NUCLEOTIDE SEQUENCE</scope>
    <source>
        <strain evidence="2">CBS 207.26</strain>
    </source>
</reference>
<accession>A0A6A6EIP9</accession>
<dbReference type="OrthoDB" id="17560at2759"/>
<dbReference type="AlphaFoldDB" id="A0A6A6EIP9"/>
<dbReference type="Proteomes" id="UP000800200">
    <property type="component" value="Unassembled WGS sequence"/>
</dbReference>
<dbReference type="PANTHER" id="PTHR17630">
    <property type="entry name" value="DIENELACTONE HYDROLASE"/>
    <property type="match status" value="1"/>
</dbReference>
<organism evidence="2 3">
    <name type="scientific">Zopfia rhizophila CBS 207.26</name>
    <dbReference type="NCBI Taxonomy" id="1314779"/>
    <lineage>
        <taxon>Eukaryota</taxon>
        <taxon>Fungi</taxon>
        <taxon>Dikarya</taxon>
        <taxon>Ascomycota</taxon>
        <taxon>Pezizomycotina</taxon>
        <taxon>Dothideomycetes</taxon>
        <taxon>Dothideomycetes incertae sedis</taxon>
        <taxon>Zopfiaceae</taxon>
        <taxon>Zopfia</taxon>
    </lineage>
</organism>
<dbReference type="Gene3D" id="3.40.50.1820">
    <property type="entry name" value="alpha/beta hydrolase"/>
    <property type="match status" value="1"/>
</dbReference>